<evidence type="ECO:0000256" key="2">
    <source>
        <dbReference type="PROSITE-ProRule" id="PRU00169"/>
    </source>
</evidence>
<feature type="modified residue" description="4-aspartylphosphate" evidence="2">
    <location>
        <position position="54"/>
    </location>
</feature>
<gene>
    <name evidence="4" type="ORF">HYX28_06055</name>
</gene>
<keyword evidence="1 2" id="KW-0597">Phosphoprotein</keyword>
<dbReference type="PANTHER" id="PTHR44591">
    <property type="entry name" value="STRESS RESPONSE REGULATOR PROTEIN 1"/>
    <property type="match status" value="1"/>
</dbReference>
<reference evidence="4" key="1">
    <citation type="submission" date="2020-07" db="EMBL/GenBank/DDBJ databases">
        <title>Huge and variable diversity of episymbiotic CPR bacteria and DPANN archaea in groundwater ecosystems.</title>
        <authorList>
            <person name="He C.Y."/>
            <person name="Keren R."/>
            <person name="Whittaker M."/>
            <person name="Farag I.F."/>
            <person name="Doudna J."/>
            <person name="Cate J.H.D."/>
            <person name="Banfield J.F."/>
        </authorList>
    </citation>
    <scope>NUCLEOTIDE SEQUENCE</scope>
    <source>
        <strain evidence="4">NC_groundwater_580_Pr5_B-0.1um_64_19</strain>
    </source>
</reference>
<dbReference type="EMBL" id="JACPNR010000006">
    <property type="protein sequence ID" value="MBI2678325.1"/>
    <property type="molecule type" value="Genomic_DNA"/>
</dbReference>
<dbReference type="Pfam" id="PF14332">
    <property type="entry name" value="DUF4388"/>
    <property type="match status" value="1"/>
</dbReference>
<name>A0A932EQY8_9BACT</name>
<dbReference type="PROSITE" id="PS50110">
    <property type="entry name" value="RESPONSE_REGULATORY"/>
    <property type="match status" value="1"/>
</dbReference>
<dbReference type="Proteomes" id="UP000779809">
    <property type="component" value="Unassembled WGS sequence"/>
</dbReference>
<dbReference type="InterPro" id="IPR025497">
    <property type="entry name" value="PatA-like_N"/>
</dbReference>
<dbReference type="SMART" id="SM00448">
    <property type="entry name" value="REC"/>
    <property type="match status" value="1"/>
</dbReference>
<dbReference type="InterPro" id="IPR001789">
    <property type="entry name" value="Sig_transdc_resp-reg_receiver"/>
</dbReference>
<dbReference type="InterPro" id="IPR050595">
    <property type="entry name" value="Bact_response_regulator"/>
</dbReference>
<dbReference type="Pfam" id="PF00072">
    <property type="entry name" value="Response_reg"/>
    <property type="match status" value="1"/>
</dbReference>
<dbReference type="AlphaFoldDB" id="A0A932EQY8"/>
<protein>
    <submittedName>
        <fullName evidence="4">DUF4388 domain-containing protein</fullName>
    </submittedName>
</protein>
<sequence>MPANVKVLIVDDNPMVLGMLRTSVGAIATVSTATDGADALLKAIEEQPDLVISDYTMAGMDGRALFEKLKTRANTAKIPVILVASKADITDKLKMLQDRVEDFLEKPFFIKEATAKIKKVVDKIALEKMAREAPGEGVLRGSLAQMNIMDLLQSLEMGHKTCALVLTNNGERCEMFFSDGQVNHAVYGAVKGDDAVYKALAWANGSFQIDFTGRSSEQTCTRSTQGLLMEGLRLLDEANRDQEENVLEA</sequence>
<dbReference type="SUPFAM" id="SSF52172">
    <property type="entry name" value="CheY-like"/>
    <property type="match status" value="1"/>
</dbReference>
<evidence type="ECO:0000313" key="4">
    <source>
        <dbReference type="EMBL" id="MBI2678325.1"/>
    </source>
</evidence>
<dbReference type="PANTHER" id="PTHR44591:SF3">
    <property type="entry name" value="RESPONSE REGULATORY DOMAIN-CONTAINING PROTEIN"/>
    <property type="match status" value="1"/>
</dbReference>
<dbReference type="Gene3D" id="3.40.50.2300">
    <property type="match status" value="1"/>
</dbReference>
<dbReference type="InterPro" id="IPR011006">
    <property type="entry name" value="CheY-like_superfamily"/>
</dbReference>
<proteinExistence type="predicted"/>
<comment type="caution">
    <text evidence="4">The sequence shown here is derived from an EMBL/GenBank/DDBJ whole genome shotgun (WGS) entry which is preliminary data.</text>
</comment>
<evidence type="ECO:0000256" key="1">
    <source>
        <dbReference type="ARBA" id="ARBA00022553"/>
    </source>
</evidence>
<dbReference type="GO" id="GO:0000160">
    <property type="term" value="P:phosphorelay signal transduction system"/>
    <property type="evidence" value="ECO:0007669"/>
    <property type="project" value="InterPro"/>
</dbReference>
<accession>A0A932EQY8</accession>
<organism evidence="4 5">
    <name type="scientific">Candidatus Korobacter versatilis</name>
    <dbReference type="NCBI Taxonomy" id="658062"/>
    <lineage>
        <taxon>Bacteria</taxon>
        <taxon>Pseudomonadati</taxon>
        <taxon>Acidobacteriota</taxon>
        <taxon>Terriglobia</taxon>
        <taxon>Terriglobales</taxon>
        <taxon>Candidatus Korobacteraceae</taxon>
        <taxon>Candidatus Korobacter</taxon>
    </lineage>
</organism>
<evidence type="ECO:0000313" key="5">
    <source>
        <dbReference type="Proteomes" id="UP000779809"/>
    </source>
</evidence>
<feature type="domain" description="Response regulatory" evidence="3">
    <location>
        <begin position="6"/>
        <end position="121"/>
    </location>
</feature>
<evidence type="ECO:0000259" key="3">
    <source>
        <dbReference type="PROSITE" id="PS50110"/>
    </source>
</evidence>